<dbReference type="InterPro" id="IPR009057">
    <property type="entry name" value="Homeodomain-like_sf"/>
</dbReference>
<dbReference type="GO" id="GO:0042795">
    <property type="term" value="P:snRNA transcription by RNA polymerase II"/>
    <property type="evidence" value="ECO:0007669"/>
    <property type="project" value="TreeGrafter"/>
</dbReference>
<keyword evidence="3" id="KW-0804">Transcription</keyword>
<evidence type="ECO:0000256" key="1">
    <source>
        <dbReference type="ARBA" id="ARBA00023015"/>
    </source>
</evidence>
<evidence type="ECO:0000256" key="2">
    <source>
        <dbReference type="ARBA" id="ARBA00023125"/>
    </source>
</evidence>
<keyword evidence="2" id="KW-0238">DNA-binding</keyword>
<accession>A0A820GV70</accession>
<dbReference type="GO" id="GO:0042796">
    <property type="term" value="P:snRNA transcription by RNA polymerase III"/>
    <property type="evidence" value="ECO:0007669"/>
    <property type="project" value="TreeGrafter"/>
</dbReference>
<dbReference type="GO" id="GO:0001006">
    <property type="term" value="F:RNA polymerase III type 3 promoter sequence-specific DNA binding"/>
    <property type="evidence" value="ECO:0007669"/>
    <property type="project" value="TreeGrafter"/>
</dbReference>
<dbReference type="AlphaFoldDB" id="A0A820GV70"/>
<keyword evidence="4" id="KW-0539">Nucleus</keyword>
<feature type="domain" description="Myb-like" evidence="5">
    <location>
        <begin position="79"/>
        <end position="133"/>
    </location>
</feature>
<dbReference type="EMBL" id="CAJOAY010014845">
    <property type="protein sequence ID" value="CAF4283175.1"/>
    <property type="molecule type" value="Genomic_DNA"/>
</dbReference>
<dbReference type="GO" id="GO:0000978">
    <property type="term" value="F:RNA polymerase II cis-regulatory region sequence-specific DNA binding"/>
    <property type="evidence" value="ECO:0007669"/>
    <property type="project" value="TreeGrafter"/>
</dbReference>
<evidence type="ECO:0000256" key="3">
    <source>
        <dbReference type="ARBA" id="ARBA00023163"/>
    </source>
</evidence>
<evidence type="ECO:0000259" key="5">
    <source>
        <dbReference type="PROSITE" id="PS50090"/>
    </source>
</evidence>
<reference evidence="6" key="1">
    <citation type="submission" date="2021-02" db="EMBL/GenBank/DDBJ databases">
        <authorList>
            <person name="Nowell W R."/>
        </authorList>
    </citation>
    <scope>NUCLEOTIDE SEQUENCE</scope>
</reference>
<evidence type="ECO:0000256" key="4">
    <source>
        <dbReference type="ARBA" id="ARBA00023242"/>
    </source>
</evidence>
<dbReference type="Proteomes" id="UP000663881">
    <property type="component" value="Unassembled WGS sequence"/>
</dbReference>
<organism evidence="6 7">
    <name type="scientific">Adineta steineri</name>
    <dbReference type="NCBI Taxonomy" id="433720"/>
    <lineage>
        <taxon>Eukaryota</taxon>
        <taxon>Metazoa</taxon>
        <taxon>Spiralia</taxon>
        <taxon>Gnathifera</taxon>
        <taxon>Rotifera</taxon>
        <taxon>Eurotatoria</taxon>
        <taxon>Bdelloidea</taxon>
        <taxon>Adinetida</taxon>
        <taxon>Adinetidae</taxon>
        <taxon>Adineta</taxon>
    </lineage>
</organism>
<name>A0A820GV70_9BILA</name>
<dbReference type="GO" id="GO:0019185">
    <property type="term" value="C:snRNA-activating protein complex"/>
    <property type="evidence" value="ECO:0007669"/>
    <property type="project" value="TreeGrafter"/>
</dbReference>
<evidence type="ECO:0000313" key="6">
    <source>
        <dbReference type="EMBL" id="CAF4283175.1"/>
    </source>
</evidence>
<gene>
    <name evidence="6" type="ORF">OKA104_LOCUS45302</name>
</gene>
<sequence>QWALIASHFSQRSSMMCASRYMFIENTRLDKIKFSNDQINQLKLAIEKDRHDNYIPLNKIAYKLGFSLSTILREWRKINPNVRRGQWQVDEDEVLLQSVLKQSNRGTINWNLVACDVDGRSQTKCYNRYIHLTRERRKTEFEPNDDQLLIEQHQLQN</sequence>
<comment type="caution">
    <text evidence="6">The sequence shown here is derived from an EMBL/GenBank/DDBJ whole genome shotgun (WGS) entry which is preliminary data.</text>
</comment>
<protein>
    <recommendedName>
        <fullName evidence="5">Myb-like domain-containing protein</fullName>
    </recommendedName>
</protein>
<keyword evidence="1" id="KW-0805">Transcription regulation</keyword>
<dbReference type="PANTHER" id="PTHR46621:SF1">
    <property type="entry name" value="SNRNA-ACTIVATING PROTEIN COMPLEX SUBUNIT 4"/>
    <property type="match status" value="1"/>
</dbReference>
<dbReference type="Gene3D" id="1.10.10.60">
    <property type="entry name" value="Homeodomain-like"/>
    <property type="match status" value="1"/>
</dbReference>
<dbReference type="SUPFAM" id="SSF46689">
    <property type="entry name" value="Homeodomain-like"/>
    <property type="match status" value="1"/>
</dbReference>
<dbReference type="PANTHER" id="PTHR46621">
    <property type="entry name" value="SNRNA-ACTIVATING PROTEIN COMPLEX SUBUNIT 4"/>
    <property type="match status" value="1"/>
</dbReference>
<proteinExistence type="predicted"/>
<feature type="non-terminal residue" evidence="6">
    <location>
        <position position="1"/>
    </location>
</feature>
<feature type="non-terminal residue" evidence="6">
    <location>
        <position position="157"/>
    </location>
</feature>
<evidence type="ECO:0000313" key="7">
    <source>
        <dbReference type="Proteomes" id="UP000663881"/>
    </source>
</evidence>
<dbReference type="PROSITE" id="PS50090">
    <property type="entry name" value="MYB_LIKE"/>
    <property type="match status" value="1"/>
</dbReference>
<dbReference type="InterPro" id="IPR051575">
    <property type="entry name" value="Myb-like_DNA-bd"/>
</dbReference>
<dbReference type="InterPro" id="IPR001005">
    <property type="entry name" value="SANT/Myb"/>
</dbReference>
<dbReference type="Pfam" id="PF13921">
    <property type="entry name" value="Myb_DNA-bind_6"/>
    <property type="match status" value="1"/>
</dbReference>